<gene>
    <name evidence="4" type="ORF">I7412_37190</name>
</gene>
<dbReference type="SUPFAM" id="SSF51735">
    <property type="entry name" value="NAD(P)-binding Rossmann-fold domains"/>
    <property type="match status" value="1"/>
</dbReference>
<dbReference type="EMBL" id="JAEACQ010000346">
    <property type="protein sequence ID" value="MBL7632694.1"/>
    <property type="molecule type" value="Genomic_DNA"/>
</dbReference>
<proteinExistence type="inferred from homology"/>
<evidence type="ECO:0000256" key="1">
    <source>
        <dbReference type="ARBA" id="ARBA00023002"/>
    </source>
</evidence>
<evidence type="ECO:0000256" key="3">
    <source>
        <dbReference type="SAM" id="MobiDB-lite"/>
    </source>
</evidence>
<dbReference type="PANTHER" id="PTHR43157">
    <property type="entry name" value="PHOSPHATIDYLINOSITOL-GLYCAN BIOSYNTHESIS CLASS F PROTEIN-RELATED"/>
    <property type="match status" value="1"/>
</dbReference>
<feature type="compositionally biased region" description="Low complexity" evidence="3">
    <location>
        <begin position="257"/>
        <end position="270"/>
    </location>
</feature>
<dbReference type="CDD" id="cd05327">
    <property type="entry name" value="retinol-DH_like_SDR_c_like"/>
    <property type="match status" value="1"/>
</dbReference>
<accession>A0A937RST3</accession>
<sequence length="294" mass="32076">MSQPLVGKIILITGGTNGIGKATALELASRGAELVLACRNLDAGEQVREEIRGITGRDAARVAHLDLSDLTSVQRCAESVVATTPGIDVLINNAGGIRRQRALTPQGLEETFAVNYLGHYALTRRLLSHLRRDPICRVINVSSIGHRFSRGIRWDDLAFERRWTPVEAYTHAKLAQVLFTRELARRHGPDGVIAHAVHPGFVHTNFYADADRAPVIGPVARLILRRFALSPEEGATTAIHLATSDQATSANGLYWSRGRPTRPARAARNPTSADRLWRISDQLIAQAEATLPSA</sequence>
<evidence type="ECO:0000313" key="5">
    <source>
        <dbReference type="Proteomes" id="UP000604475"/>
    </source>
</evidence>
<feature type="region of interest" description="Disordered" evidence="3">
    <location>
        <begin position="252"/>
        <end position="272"/>
    </location>
</feature>
<dbReference type="PRINTS" id="PR00080">
    <property type="entry name" value="SDRFAMILY"/>
</dbReference>
<evidence type="ECO:0000256" key="2">
    <source>
        <dbReference type="RuleBase" id="RU000363"/>
    </source>
</evidence>
<dbReference type="InterPro" id="IPR036291">
    <property type="entry name" value="NAD(P)-bd_dom_sf"/>
</dbReference>
<dbReference type="Pfam" id="PF00106">
    <property type="entry name" value="adh_short"/>
    <property type="match status" value="1"/>
</dbReference>
<dbReference type="RefSeq" id="WP_203004296.1">
    <property type="nucleotide sequence ID" value="NZ_JADWYU010000214.1"/>
</dbReference>
<keyword evidence="5" id="KW-1185">Reference proteome</keyword>
<protein>
    <submittedName>
        <fullName evidence="4">SDR family oxidoreductase</fullName>
    </submittedName>
</protein>
<organism evidence="4 5">
    <name type="scientific">Frankia nepalensis</name>
    <dbReference type="NCBI Taxonomy" id="1836974"/>
    <lineage>
        <taxon>Bacteria</taxon>
        <taxon>Bacillati</taxon>
        <taxon>Actinomycetota</taxon>
        <taxon>Actinomycetes</taxon>
        <taxon>Frankiales</taxon>
        <taxon>Frankiaceae</taxon>
        <taxon>Frankia</taxon>
    </lineage>
</organism>
<reference evidence="4" key="1">
    <citation type="submission" date="2020-12" db="EMBL/GenBank/DDBJ databases">
        <title>Genomic characterization of non-nitrogen-fixing Frankia strains.</title>
        <authorList>
            <person name="Carlos-Shanley C."/>
            <person name="Guerra T."/>
            <person name="Hahn D."/>
        </authorList>
    </citation>
    <scope>NUCLEOTIDE SEQUENCE</scope>
    <source>
        <strain evidence="4">CN6</strain>
    </source>
</reference>
<comment type="caution">
    <text evidence="4">The sequence shown here is derived from an EMBL/GenBank/DDBJ whole genome shotgun (WGS) entry which is preliminary data.</text>
</comment>
<keyword evidence="1" id="KW-0560">Oxidoreductase</keyword>
<dbReference type="AlphaFoldDB" id="A0A937RST3"/>
<evidence type="ECO:0000313" key="4">
    <source>
        <dbReference type="EMBL" id="MBL7632694.1"/>
    </source>
</evidence>
<comment type="similarity">
    <text evidence="2">Belongs to the short-chain dehydrogenases/reductases (SDR) family.</text>
</comment>
<dbReference type="PANTHER" id="PTHR43157:SF31">
    <property type="entry name" value="PHOSPHATIDYLINOSITOL-GLYCAN BIOSYNTHESIS CLASS F PROTEIN"/>
    <property type="match status" value="1"/>
</dbReference>
<dbReference type="Proteomes" id="UP000604475">
    <property type="component" value="Unassembled WGS sequence"/>
</dbReference>
<dbReference type="PRINTS" id="PR00081">
    <property type="entry name" value="GDHRDH"/>
</dbReference>
<dbReference type="GO" id="GO:0016491">
    <property type="term" value="F:oxidoreductase activity"/>
    <property type="evidence" value="ECO:0007669"/>
    <property type="project" value="UniProtKB-KW"/>
</dbReference>
<dbReference type="InterPro" id="IPR002347">
    <property type="entry name" value="SDR_fam"/>
</dbReference>
<name>A0A937RST3_9ACTN</name>
<dbReference type="Gene3D" id="3.40.50.720">
    <property type="entry name" value="NAD(P)-binding Rossmann-like Domain"/>
    <property type="match status" value="1"/>
</dbReference>